<feature type="transmembrane region" description="Helical" evidence="1">
    <location>
        <begin position="12"/>
        <end position="35"/>
    </location>
</feature>
<keyword evidence="1" id="KW-0812">Transmembrane</keyword>
<dbReference type="GO" id="GO:0007165">
    <property type="term" value="P:signal transduction"/>
    <property type="evidence" value="ECO:0007669"/>
    <property type="project" value="TreeGrafter"/>
</dbReference>
<dbReference type="PANTHER" id="PTHR32060:SF30">
    <property type="entry name" value="CARBOXY-TERMINAL PROCESSING PROTEASE CTPA"/>
    <property type="match status" value="1"/>
</dbReference>
<dbReference type="Pfam" id="PF03572">
    <property type="entry name" value="Peptidase_S41"/>
    <property type="match status" value="1"/>
</dbReference>
<sequence>MVCVSHIFKRIVFAIAVVICATLVLGFALGEFGWIGVHAGDDQDGAYRQMRVYAEVLRKIQNYYVTPPDINSVTNGALHGLLDSLDPDSSYLTPAEYKMYKDRPATENGHVGITISKRFGYATIVNVLPGSPADQEHLRDGDVIDLIEGQSTHDLPLALVRFMLAGKPSTSVTISVVRPFKPDPDKMTLNRVALTAPPLGEQFYENASILYLKPGVLTTSRVDDIAAKIKGAGKGRKILLDLRDTTGDDPKEGLRLANFFIKQGTLASLEGQKFPTQTFTADPAQCLTDAPVAVLVNHGTYGASELVAAAVEDLKRGDVVGERTFGEGAVQRTIDLPDSAALMLTVAKYEDPAGKKIQDDAVTPNLVVASPEDDGEPIPPSNVDDQLNQALALLKTKNG</sequence>
<feature type="domain" description="PDZ" evidence="2">
    <location>
        <begin position="96"/>
        <end position="161"/>
    </location>
</feature>
<evidence type="ECO:0000313" key="3">
    <source>
        <dbReference type="EMBL" id="SPE21014.1"/>
    </source>
</evidence>
<keyword evidence="1" id="KW-0472">Membrane</keyword>
<dbReference type="PROSITE" id="PS50106">
    <property type="entry name" value="PDZ"/>
    <property type="match status" value="1"/>
</dbReference>
<proteinExistence type="predicted"/>
<reference evidence="4" key="1">
    <citation type="submission" date="2018-02" db="EMBL/GenBank/DDBJ databases">
        <authorList>
            <person name="Hausmann B."/>
        </authorList>
    </citation>
    <scope>NUCLEOTIDE SEQUENCE [LARGE SCALE GENOMIC DNA]</scope>
    <source>
        <strain evidence="4">Peat soil MAG SbA5</strain>
    </source>
</reference>
<evidence type="ECO:0000313" key="4">
    <source>
        <dbReference type="Proteomes" id="UP000239735"/>
    </source>
</evidence>
<evidence type="ECO:0000256" key="1">
    <source>
        <dbReference type="SAM" id="Phobius"/>
    </source>
</evidence>
<protein>
    <submittedName>
        <fullName evidence="3">Peptidase S41</fullName>
    </submittedName>
</protein>
<dbReference type="InterPro" id="IPR041489">
    <property type="entry name" value="PDZ_6"/>
</dbReference>
<dbReference type="InterPro" id="IPR036034">
    <property type="entry name" value="PDZ_sf"/>
</dbReference>
<dbReference type="Gene3D" id="2.30.42.10">
    <property type="match status" value="1"/>
</dbReference>
<dbReference type="SUPFAM" id="SSF52096">
    <property type="entry name" value="ClpP/crotonase"/>
    <property type="match status" value="1"/>
</dbReference>
<dbReference type="InterPro" id="IPR029045">
    <property type="entry name" value="ClpP/crotonase-like_dom_sf"/>
</dbReference>
<gene>
    <name evidence="3" type="ORF">SBA5_30221</name>
</gene>
<dbReference type="GO" id="GO:0004175">
    <property type="term" value="F:endopeptidase activity"/>
    <property type="evidence" value="ECO:0007669"/>
    <property type="project" value="TreeGrafter"/>
</dbReference>
<dbReference type="Gene3D" id="3.30.750.44">
    <property type="match status" value="1"/>
</dbReference>
<dbReference type="Pfam" id="PF17820">
    <property type="entry name" value="PDZ_6"/>
    <property type="match status" value="1"/>
</dbReference>
<dbReference type="GO" id="GO:0030288">
    <property type="term" value="C:outer membrane-bounded periplasmic space"/>
    <property type="evidence" value="ECO:0007669"/>
    <property type="project" value="TreeGrafter"/>
</dbReference>
<dbReference type="GO" id="GO:0006508">
    <property type="term" value="P:proteolysis"/>
    <property type="evidence" value="ECO:0007669"/>
    <property type="project" value="InterPro"/>
</dbReference>
<keyword evidence="1" id="KW-1133">Transmembrane helix</keyword>
<evidence type="ECO:0000259" key="2">
    <source>
        <dbReference type="PROSITE" id="PS50106"/>
    </source>
</evidence>
<dbReference type="GO" id="GO:0008236">
    <property type="term" value="F:serine-type peptidase activity"/>
    <property type="evidence" value="ECO:0007669"/>
    <property type="project" value="InterPro"/>
</dbReference>
<dbReference type="InterPro" id="IPR005151">
    <property type="entry name" value="Tail-specific_protease"/>
</dbReference>
<dbReference type="SMART" id="SM00245">
    <property type="entry name" value="TSPc"/>
    <property type="match status" value="1"/>
</dbReference>
<dbReference type="AlphaFoldDB" id="A0A2N9LD78"/>
<organism evidence="3 4">
    <name type="scientific">Candidatus Sulfuritelmatomonas gaucii</name>
    <dbReference type="NCBI Taxonomy" id="2043161"/>
    <lineage>
        <taxon>Bacteria</taxon>
        <taxon>Pseudomonadati</taxon>
        <taxon>Acidobacteriota</taxon>
        <taxon>Terriglobia</taxon>
        <taxon>Terriglobales</taxon>
        <taxon>Acidobacteriaceae</taxon>
        <taxon>Candidatus Sulfuritelmatomonas</taxon>
    </lineage>
</organism>
<dbReference type="SMART" id="SM00228">
    <property type="entry name" value="PDZ"/>
    <property type="match status" value="1"/>
</dbReference>
<dbReference type="Gene3D" id="3.90.226.10">
    <property type="entry name" value="2-enoyl-CoA Hydratase, Chain A, domain 1"/>
    <property type="match status" value="1"/>
</dbReference>
<dbReference type="PANTHER" id="PTHR32060">
    <property type="entry name" value="TAIL-SPECIFIC PROTEASE"/>
    <property type="match status" value="1"/>
</dbReference>
<dbReference type="InterPro" id="IPR001478">
    <property type="entry name" value="PDZ"/>
</dbReference>
<dbReference type="Proteomes" id="UP000239735">
    <property type="component" value="Unassembled WGS sequence"/>
</dbReference>
<accession>A0A2N9LD78</accession>
<name>A0A2N9LD78_9BACT</name>
<dbReference type="EMBL" id="OKRB01000086">
    <property type="protein sequence ID" value="SPE21014.1"/>
    <property type="molecule type" value="Genomic_DNA"/>
</dbReference>
<dbReference type="SUPFAM" id="SSF50156">
    <property type="entry name" value="PDZ domain-like"/>
    <property type="match status" value="1"/>
</dbReference>